<evidence type="ECO:0000313" key="3">
    <source>
        <dbReference type="Proteomes" id="UP000590749"/>
    </source>
</evidence>
<evidence type="ECO:0008006" key="4">
    <source>
        <dbReference type="Google" id="ProtNLM"/>
    </source>
</evidence>
<feature type="region of interest" description="Disordered" evidence="1">
    <location>
        <begin position="252"/>
        <end position="305"/>
    </location>
</feature>
<proteinExistence type="predicted"/>
<accession>A0A7W5AME5</accession>
<sequence length="305" mass="33602">MTWFKVDDGLHSHRKAVRAGIPAMGLWVMAGSWCADNLSDGFIPDYMAARLDTNYEQNAECLVSAGLWVVAGKDGDSGWQFHQWVDQQPTAESVLEKRAEAKERMQRVRASRKANKEANAMMNEPANTSDGSPPVRANNERTSAEVRSAPTRPDPTTSSNEEVFGSPPAPDDDDLGGDDTTKKGTRIPDNFAVTPEMVKWAGRKCPDIDGRTETEKFVRYWKTKPGKDALKLSWKRTWQNWMTSAQQQLNNRQKSRMSGGLGAESNAPKAIPAGEKCSRHPSYRAGTCGPCRSESLVNRKAGSAA</sequence>
<keyword evidence="3" id="KW-1185">Reference proteome</keyword>
<comment type="caution">
    <text evidence="2">The sequence shown here is derived from an EMBL/GenBank/DDBJ whole genome shotgun (WGS) entry which is preliminary data.</text>
</comment>
<reference evidence="2 3" key="1">
    <citation type="submission" date="2020-08" db="EMBL/GenBank/DDBJ databases">
        <title>Genomic Encyclopedia of Type Strains, Phase III (KMG-III): the genomes of soil and plant-associated and newly described type strains.</title>
        <authorList>
            <person name="Whitman W."/>
        </authorList>
    </citation>
    <scope>NUCLEOTIDE SEQUENCE [LARGE SCALE GENOMIC DNA]</scope>
    <source>
        <strain evidence="2 3">CECT 3287</strain>
    </source>
</reference>
<protein>
    <recommendedName>
        <fullName evidence="4">DUF1376 domain-containing protein</fullName>
    </recommendedName>
</protein>
<dbReference type="AlphaFoldDB" id="A0A7W5AME5"/>
<evidence type="ECO:0000313" key="2">
    <source>
        <dbReference type="EMBL" id="MBB3098971.1"/>
    </source>
</evidence>
<name>A0A7W5AME5_9ACTN</name>
<dbReference type="EMBL" id="JACHXF010000017">
    <property type="protein sequence ID" value="MBB3098971.1"/>
    <property type="molecule type" value="Genomic_DNA"/>
</dbReference>
<dbReference type="Proteomes" id="UP000590749">
    <property type="component" value="Unassembled WGS sequence"/>
</dbReference>
<evidence type="ECO:0000256" key="1">
    <source>
        <dbReference type="SAM" id="MobiDB-lite"/>
    </source>
</evidence>
<dbReference type="RefSeq" id="WP_183225059.1">
    <property type="nucleotide sequence ID" value="NZ_BMPW01000020.1"/>
</dbReference>
<feature type="region of interest" description="Disordered" evidence="1">
    <location>
        <begin position="99"/>
        <end position="188"/>
    </location>
</feature>
<gene>
    <name evidence="2" type="ORF">FHR83_006677</name>
</gene>
<organism evidence="2 3">
    <name type="scientific">Actinoplanes campanulatus</name>
    <dbReference type="NCBI Taxonomy" id="113559"/>
    <lineage>
        <taxon>Bacteria</taxon>
        <taxon>Bacillati</taxon>
        <taxon>Actinomycetota</taxon>
        <taxon>Actinomycetes</taxon>
        <taxon>Micromonosporales</taxon>
        <taxon>Micromonosporaceae</taxon>
        <taxon>Actinoplanes</taxon>
    </lineage>
</organism>